<accession>A0AAV1DR77</accession>
<evidence type="ECO:0000313" key="1">
    <source>
        <dbReference type="EMBL" id="CAI9110361.1"/>
    </source>
</evidence>
<protein>
    <submittedName>
        <fullName evidence="1">OLC1v1010369C1</fullName>
    </submittedName>
</protein>
<gene>
    <name evidence="1" type="ORF">OLC1_LOCUS18031</name>
</gene>
<reference evidence="1" key="1">
    <citation type="submission" date="2023-03" db="EMBL/GenBank/DDBJ databases">
        <authorList>
            <person name="Julca I."/>
        </authorList>
    </citation>
    <scope>NUCLEOTIDE SEQUENCE</scope>
</reference>
<name>A0AAV1DR77_OLDCO</name>
<evidence type="ECO:0000313" key="2">
    <source>
        <dbReference type="Proteomes" id="UP001161247"/>
    </source>
</evidence>
<sequence length="336" mass="36794">MCCIDDGSVKLEPNDPGGIICPINIASVDEFVYYDDYDASIPLSGNYIIRDMVKSDDVLDLFGELSEAVIRPACSGVRMVNLNGLIRACSTSVGSRCSDTFLNSSITINDGFIFAINPRGLEYPVDVFCAFKDYNDILVICINLGVKVTSQNESENGEFTFDPCFLFDVNSGSYEFLNSLVGANVCWLFEFVQEGLKGHYDALCVTCELLDLLKCGGALGTLFARNASNINGLDNNEVLVVLTMMVDSCLIFKEETHECHVRTAKLHILVASLGDNFANTVAFAVAVEYSDDVLPSDCPCACGNPGYIRYGWTRTEQKEGSAHVYVGGLEQLIPWR</sequence>
<dbReference type="AlphaFoldDB" id="A0AAV1DR77"/>
<organism evidence="1 2">
    <name type="scientific">Oldenlandia corymbosa var. corymbosa</name>
    <dbReference type="NCBI Taxonomy" id="529605"/>
    <lineage>
        <taxon>Eukaryota</taxon>
        <taxon>Viridiplantae</taxon>
        <taxon>Streptophyta</taxon>
        <taxon>Embryophyta</taxon>
        <taxon>Tracheophyta</taxon>
        <taxon>Spermatophyta</taxon>
        <taxon>Magnoliopsida</taxon>
        <taxon>eudicotyledons</taxon>
        <taxon>Gunneridae</taxon>
        <taxon>Pentapetalae</taxon>
        <taxon>asterids</taxon>
        <taxon>lamiids</taxon>
        <taxon>Gentianales</taxon>
        <taxon>Rubiaceae</taxon>
        <taxon>Rubioideae</taxon>
        <taxon>Spermacoceae</taxon>
        <taxon>Hedyotis-Oldenlandia complex</taxon>
        <taxon>Oldenlandia</taxon>
    </lineage>
</organism>
<dbReference type="Proteomes" id="UP001161247">
    <property type="component" value="Chromosome 6"/>
</dbReference>
<keyword evidence="2" id="KW-1185">Reference proteome</keyword>
<dbReference type="EMBL" id="OX459123">
    <property type="protein sequence ID" value="CAI9110361.1"/>
    <property type="molecule type" value="Genomic_DNA"/>
</dbReference>
<proteinExistence type="predicted"/>